<feature type="transmembrane region" description="Helical" evidence="9">
    <location>
        <begin position="73"/>
        <end position="93"/>
    </location>
</feature>
<feature type="transmembrane region" description="Helical" evidence="9">
    <location>
        <begin position="163"/>
        <end position="184"/>
    </location>
</feature>
<keyword evidence="3" id="KW-0813">Transport</keyword>
<dbReference type="RefSeq" id="WP_367994185.1">
    <property type="nucleotide sequence ID" value="NZ_JBFPJR010000017.1"/>
</dbReference>
<feature type="transmembrane region" description="Helical" evidence="9">
    <location>
        <begin position="28"/>
        <end position="53"/>
    </location>
</feature>
<evidence type="ECO:0000256" key="9">
    <source>
        <dbReference type="SAM" id="Phobius"/>
    </source>
</evidence>
<keyword evidence="11" id="KW-1185">Reference proteome</keyword>
<reference evidence="10 11" key="1">
    <citation type="submission" date="2024-07" db="EMBL/GenBank/DDBJ databases">
        <authorList>
            <person name="Lee S."/>
            <person name="Kang M."/>
        </authorList>
    </citation>
    <scope>NUCLEOTIDE SEQUENCE [LARGE SCALE GENOMIC DNA]</scope>
    <source>
        <strain evidence="10 11">DS6</strain>
    </source>
</reference>
<comment type="caution">
    <text evidence="10">The sequence shown here is derived from an EMBL/GenBank/DDBJ whole genome shotgun (WGS) entry which is preliminary data.</text>
</comment>
<feature type="region of interest" description="Disordered" evidence="8">
    <location>
        <begin position="1"/>
        <end position="24"/>
    </location>
</feature>
<keyword evidence="5 9" id="KW-0812">Transmembrane</keyword>
<sequence>MTGTAAPTLAPAGPATPGRSRGPASRTYAAGGLLLGLLVVASAASVLVGSKMVAPTDLLHHGSVGQAIIETRLPRTVLGLLVGAALALAGGCLQGLTRNPLADSGLLGVNAGASFAMVLAVSAFGVSSLHSYLWFAFLGAAVAAVAVHAVASFGRDGATPAKLVLAGAALSAGVASWTSAVLLTDKQTFDVMRRWQVGTLGGRGWDVVGTGLPFLAVGAVLALAGARTLDTLALGDDLAKGLGRRTALDRVAIGLAAVLLAGTSTALAGPIAFVGLVVPHAVRALVGSAYTRVLPLSMGYGAVLVVLADVVGRVVLPPTEVQVGIMTAVVGVPVFCWFLRRGRMAGL</sequence>
<gene>
    <name evidence="10" type="ORF">AB3X52_11350</name>
</gene>
<keyword evidence="7 9" id="KW-0472">Membrane</keyword>
<organism evidence="10 11">
    <name type="scientific">Nocardioides eburneus</name>
    <dbReference type="NCBI Taxonomy" id="3231482"/>
    <lineage>
        <taxon>Bacteria</taxon>
        <taxon>Bacillati</taxon>
        <taxon>Actinomycetota</taxon>
        <taxon>Actinomycetes</taxon>
        <taxon>Propionibacteriales</taxon>
        <taxon>Nocardioidaceae</taxon>
        <taxon>Nocardioides</taxon>
    </lineage>
</organism>
<dbReference type="PANTHER" id="PTHR30472:SF1">
    <property type="entry name" value="FE(3+) DICITRATE TRANSPORT SYSTEM PERMEASE PROTEIN FECC-RELATED"/>
    <property type="match status" value="1"/>
</dbReference>
<dbReference type="InterPro" id="IPR000522">
    <property type="entry name" value="ABC_transptr_permease_BtuC"/>
</dbReference>
<dbReference type="CDD" id="cd06550">
    <property type="entry name" value="TM_ABC_iron-siderophores_like"/>
    <property type="match status" value="1"/>
</dbReference>
<dbReference type="EMBL" id="JBFPJR010000017">
    <property type="protein sequence ID" value="MEX0428217.1"/>
    <property type="molecule type" value="Genomic_DNA"/>
</dbReference>
<dbReference type="InterPro" id="IPR037294">
    <property type="entry name" value="ABC_BtuC-like"/>
</dbReference>
<dbReference type="PANTHER" id="PTHR30472">
    <property type="entry name" value="FERRIC ENTEROBACTIN TRANSPORT SYSTEM PERMEASE PROTEIN"/>
    <property type="match status" value="1"/>
</dbReference>
<evidence type="ECO:0000256" key="4">
    <source>
        <dbReference type="ARBA" id="ARBA00022475"/>
    </source>
</evidence>
<feature type="transmembrane region" description="Helical" evidence="9">
    <location>
        <begin position="132"/>
        <end position="151"/>
    </location>
</feature>
<dbReference type="SUPFAM" id="SSF81345">
    <property type="entry name" value="ABC transporter involved in vitamin B12 uptake, BtuC"/>
    <property type="match status" value="1"/>
</dbReference>
<keyword evidence="4" id="KW-1003">Cell membrane</keyword>
<evidence type="ECO:0000256" key="8">
    <source>
        <dbReference type="SAM" id="MobiDB-lite"/>
    </source>
</evidence>
<dbReference type="Pfam" id="PF01032">
    <property type="entry name" value="FecCD"/>
    <property type="match status" value="1"/>
</dbReference>
<proteinExistence type="inferred from homology"/>
<evidence type="ECO:0000256" key="1">
    <source>
        <dbReference type="ARBA" id="ARBA00004651"/>
    </source>
</evidence>
<protein>
    <submittedName>
        <fullName evidence="10">FecCD family ABC transporter permease</fullName>
    </submittedName>
</protein>
<feature type="transmembrane region" description="Helical" evidence="9">
    <location>
        <begin position="204"/>
        <end position="226"/>
    </location>
</feature>
<comment type="subcellular location">
    <subcellularLocation>
        <location evidence="1">Cell membrane</location>
        <topology evidence="1">Multi-pass membrane protein</topology>
    </subcellularLocation>
</comment>
<keyword evidence="6 9" id="KW-1133">Transmembrane helix</keyword>
<feature type="compositionally biased region" description="Low complexity" evidence="8">
    <location>
        <begin position="1"/>
        <end position="18"/>
    </location>
</feature>
<evidence type="ECO:0000256" key="2">
    <source>
        <dbReference type="ARBA" id="ARBA00007935"/>
    </source>
</evidence>
<comment type="similarity">
    <text evidence="2">Belongs to the binding-protein-dependent transport system permease family. FecCD subfamily.</text>
</comment>
<evidence type="ECO:0000256" key="7">
    <source>
        <dbReference type="ARBA" id="ARBA00023136"/>
    </source>
</evidence>
<accession>A0ABV3SZ50</accession>
<dbReference type="Gene3D" id="1.10.3470.10">
    <property type="entry name" value="ABC transporter involved in vitamin B12 uptake, BtuC"/>
    <property type="match status" value="1"/>
</dbReference>
<dbReference type="Proteomes" id="UP001556631">
    <property type="component" value="Unassembled WGS sequence"/>
</dbReference>
<evidence type="ECO:0000256" key="3">
    <source>
        <dbReference type="ARBA" id="ARBA00022448"/>
    </source>
</evidence>
<evidence type="ECO:0000256" key="5">
    <source>
        <dbReference type="ARBA" id="ARBA00022692"/>
    </source>
</evidence>
<feature type="transmembrane region" description="Helical" evidence="9">
    <location>
        <begin position="105"/>
        <end position="126"/>
    </location>
</feature>
<feature type="transmembrane region" description="Helical" evidence="9">
    <location>
        <begin position="293"/>
        <end position="315"/>
    </location>
</feature>
<feature type="transmembrane region" description="Helical" evidence="9">
    <location>
        <begin position="321"/>
        <end position="339"/>
    </location>
</feature>
<evidence type="ECO:0000313" key="10">
    <source>
        <dbReference type="EMBL" id="MEX0428217.1"/>
    </source>
</evidence>
<evidence type="ECO:0000256" key="6">
    <source>
        <dbReference type="ARBA" id="ARBA00022989"/>
    </source>
</evidence>
<evidence type="ECO:0000313" key="11">
    <source>
        <dbReference type="Proteomes" id="UP001556631"/>
    </source>
</evidence>
<name>A0ABV3SZ50_9ACTN</name>